<keyword evidence="1" id="KW-1133">Transmembrane helix</keyword>
<evidence type="ECO:0000313" key="3">
    <source>
        <dbReference type="Proteomes" id="UP000006035"/>
    </source>
</evidence>
<comment type="caution">
    <text evidence="2">The sequence shown here is derived from an EMBL/GenBank/DDBJ whole genome shotgun (WGS) entry which is preliminary data.</text>
</comment>
<sequence>MKVKCKKVLNWALPYLAIATMIYIIMYPQLISHGVILGTDSIFHFNRFYDTAKQIQQGSWSYFQSNFSFQQSGRVINAVYGPLFAYLNGILLGLLGTWFRYQVISSFLVYFIGGVGMYQLAIKVKASRRIALLVSMIFLCLGWLPRWELAQNMNAWGAALAPYMIMLGITMLQDQARPVHWLPLMSLMTIIVQIHLLSSLFFTLTLVPFFVIGLIRTNHRGQMLVATLKAIAGTIVLTANVWGALLMLNLHNHIAKPAPFDMVDNALKASRFSSTRDYLIYFCWLLFLLQLLYVLVTFRKSLVNTTVTIMGAVILFISSVWFPWSMVQHALPGLQTTLQFPNRLTVIAYPLLLTGVACSCQQLVMAPKADKLRLRVITGLLLFALFQVAIPTTTSVFQRTAIYESDEVLNTSSALAWVTPNTKSIRRAVHNDYPGQLLLRVEKRAPDYLPIPEKYLHKKYVRSYAYQDQIIGHSKEFKHTVLPGGRLQLTWRATHAGTVRLPIVTYQESRLVVNGHQLRHYSRSCVGAPTVDQRKGRNTAVLSFHQAGWFTVLLVVSLTGLTALSFYGLYKLIRWVPQKYQEIINQ</sequence>
<organism evidence="2 3">
    <name type="scientific">Limosilactobacillus oris F0423</name>
    <dbReference type="NCBI Taxonomy" id="944562"/>
    <lineage>
        <taxon>Bacteria</taxon>
        <taxon>Bacillati</taxon>
        <taxon>Bacillota</taxon>
        <taxon>Bacilli</taxon>
        <taxon>Lactobacillales</taxon>
        <taxon>Lactobacillaceae</taxon>
        <taxon>Limosilactobacillus</taxon>
    </lineage>
</organism>
<proteinExistence type="predicted"/>
<gene>
    <name evidence="2" type="ORF">HMPREF9102_1198</name>
</gene>
<feature type="transmembrane region" description="Helical" evidence="1">
    <location>
        <begin position="227"/>
        <end position="248"/>
    </location>
</feature>
<feature type="transmembrane region" description="Helical" evidence="1">
    <location>
        <begin position="185"/>
        <end position="215"/>
    </location>
</feature>
<protein>
    <submittedName>
        <fullName evidence="2">Membrane protein</fullName>
    </submittedName>
</protein>
<accession>A0ABN0D2Y7</accession>
<feature type="transmembrane region" description="Helical" evidence="1">
    <location>
        <begin position="126"/>
        <end position="144"/>
    </location>
</feature>
<feature type="transmembrane region" description="Helical" evidence="1">
    <location>
        <begin position="103"/>
        <end position="120"/>
    </location>
</feature>
<feature type="transmembrane region" description="Helical" evidence="1">
    <location>
        <begin position="75"/>
        <end position="96"/>
    </location>
</feature>
<dbReference type="Proteomes" id="UP000006035">
    <property type="component" value="Unassembled WGS sequence"/>
</dbReference>
<feature type="transmembrane region" description="Helical" evidence="1">
    <location>
        <begin position="303"/>
        <end position="324"/>
    </location>
</feature>
<name>A0ABN0D2Y7_9LACO</name>
<feature type="transmembrane region" description="Helical" evidence="1">
    <location>
        <begin position="12"/>
        <end position="31"/>
    </location>
</feature>
<dbReference type="RefSeq" id="WP_003716057.1">
    <property type="nucleotide sequence ID" value="NZ_AFTL01000019.1"/>
</dbReference>
<dbReference type="EMBL" id="AFTL01000019">
    <property type="protein sequence ID" value="EGS35970.1"/>
    <property type="molecule type" value="Genomic_DNA"/>
</dbReference>
<feature type="transmembrane region" description="Helical" evidence="1">
    <location>
        <begin position="278"/>
        <end position="296"/>
    </location>
</feature>
<keyword evidence="3" id="KW-1185">Reference proteome</keyword>
<evidence type="ECO:0000313" key="2">
    <source>
        <dbReference type="EMBL" id="EGS35970.1"/>
    </source>
</evidence>
<feature type="transmembrane region" description="Helical" evidence="1">
    <location>
        <begin position="547"/>
        <end position="570"/>
    </location>
</feature>
<keyword evidence="1" id="KW-0812">Transmembrane</keyword>
<evidence type="ECO:0000256" key="1">
    <source>
        <dbReference type="SAM" id="Phobius"/>
    </source>
</evidence>
<feature type="transmembrane region" description="Helical" evidence="1">
    <location>
        <begin position="344"/>
        <end position="365"/>
    </location>
</feature>
<feature type="transmembrane region" description="Helical" evidence="1">
    <location>
        <begin position="372"/>
        <end position="390"/>
    </location>
</feature>
<reference evidence="2 3" key="1">
    <citation type="submission" date="2011-05" db="EMBL/GenBank/DDBJ databases">
        <authorList>
            <person name="Durkin A.S."/>
            <person name="Kim M."/>
            <person name="Radune D."/>
            <person name="Hostetler J."/>
            <person name="Torralba M."/>
            <person name="Gillis M."/>
            <person name="Methe B."/>
            <person name="Sutton G."/>
            <person name="Nelson K.E."/>
        </authorList>
    </citation>
    <scope>NUCLEOTIDE SEQUENCE [LARGE SCALE GENOMIC DNA]</scope>
    <source>
        <strain evidence="2 3">F0423</strain>
    </source>
</reference>
<feature type="transmembrane region" description="Helical" evidence="1">
    <location>
        <begin position="156"/>
        <end position="173"/>
    </location>
</feature>
<keyword evidence="1" id="KW-0472">Membrane</keyword>